<accession>A0A6G1J2H1</accession>
<reference evidence="2" key="1">
    <citation type="journal article" date="2020" name="Stud. Mycol.">
        <title>101 Dothideomycetes genomes: a test case for predicting lifestyles and emergence of pathogens.</title>
        <authorList>
            <person name="Haridas S."/>
            <person name="Albert R."/>
            <person name="Binder M."/>
            <person name="Bloem J."/>
            <person name="Labutti K."/>
            <person name="Salamov A."/>
            <person name="Andreopoulos B."/>
            <person name="Baker S."/>
            <person name="Barry K."/>
            <person name="Bills G."/>
            <person name="Bluhm B."/>
            <person name="Cannon C."/>
            <person name="Castanera R."/>
            <person name="Culley D."/>
            <person name="Daum C."/>
            <person name="Ezra D."/>
            <person name="Gonzalez J."/>
            <person name="Henrissat B."/>
            <person name="Kuo A."/>
            <person name="Liang C."/>
            <person name="Lipzen A."/>
            <person name="Lutzoni F."/>
            <person name="Magnuson J."/>
            <person name="Mondo S."/>
            <person name="Nolan M."/>
            <person name="Ohm R."/>
            <person name="Pangilinan J."/>
            <person name="Park H.-J."/>
            <person name="Ramirez L."/>
            <person name="Alfaro M."/>
            <person name="Sun H."/>
            <person name="Tritt A."/>
            <person name="Yoshinaga Y."/>
            <person name="Zwiers L.-H."/>
            <person name="Turgeon B."/>
            <person name="Goodwin S."/>
            <person name="Spatafora J."/>
            <person name="Crous P."/>
            <person name="Grigoriev I."/>
        </authorList>
    </citation>
    <scope>NUCLEOTIDE SEQUENCE</scope>
    <source>
        <strain evidence="2">CBS 122367</strain>
    </source>
</reference>
<feature type="chain" id="PRO_5026137821" evidence="1">
    <location>
        <begin position="17"/>
        <end position="217"/>
    </location>
</feature>
<keyword evidence="3" id="KW-1185">Reference proteome</keyword>
<organism evidence="2 3">
    <name type="scientific">Lentithecium fluviatile CBS 122367</name>
    <dbReference type="NCBI Taxonomy" id="1168545"/>
    <lineage>
        <taxon>Eukaryota</taxon>
        <taxon>Fungi</taxon>
        <taxon>Dikarya</taxon>
        <taxon>Ascomycota</taxon>
        <taxon>Pezizomycotina</taxon>
        <taxon>Dothideomycetes</taxon>
        <taxon>Pleosporomycetidae</taxon>
        <taxon>Pleosporales</taxon>
        <taxon>Massarineae</taxon>
        <taxon>Lentitheciaceae</taxon>
        <taxon>Lentithecium</taxon>
    </lineage>
</organism>
<gene>
    <name evidence="2" type="ORF">K458DRAFT_388883</name>
</gene>
<name>A0A6G1J2H1_9PLEO</name>
<evidence type="ECO:0000313" key="3">
    <source>
        <dbReference type="Proteomes" id="UP000799291"/>
    </source>
</evidence>
<proteinExistence type="predicted"/>
<evidence type="ECO:0000256" key="1">
    <source>
        <dbReference type="SAM" id="SignalP"/>
    </source>
</evidence>
<feature type="signal peptide" evidence="1">
    <location>
        <begin position="1"/>
        <end position="16"/>
    </location>
</feature>
<keyword evidence="1" id="KW-0732">Signal</keyword>
<sequence>MVPLFHLSALLSLLSRQPDPSASVLSPYITLQTESSAHCRNYPDQFDDLPHGFGNDVQPNATCWTRSPMYLDPRGDPQPNSSFAWLWIQLKASRYLEFNGLGNGDGGNGDELYFPDVVEWCGDAPHHQVVVRKNESFEDFVCRNCTDLADPVCQITYKTGISGYGQTGCWTDDTAVGGNSTWVQLVEPTLMNCFISPDQFQPNDWHGKLVSERYELS</sequence>
<evidence type="ECO:0000313" key="2">
    <source>
        <dbReference type="EMBL" id="KAF2684413.1"/>
    </source>
</evidence>
<dbReference type="OrthoDB" id="3724232at2759"/>
<dbReference type="Proteomes" id="UP000799291">
    <property type="component" value="Unassembled WGS sequence"/>
</dbReference>
<dbReference type="EMBL" id="MU005581">
    <property type="protein sequence ID" value="KAF2684413.1"/>
    <property type="molecule type" value="Genomic_DNA"/>
</dbReference>
<dbReference type="AlphaFoldDB" id="A0A6G1J2H1"/>
<protein>
    <submittedName>
        <fullName evidence="2">Uncharacterized protein</fullName>
    </submittedName>
</protein>